<dbReference type="AlphaFoldDB" id="A0A8X8BSR0"/>
<organism evidence="5 6">
    <name type="scientific">Polypterus senegalus</name>
    <name type="common">Senegal bichir</name>
    <dbReference type="NCBI Taxonomy" id="55291"/>
    <lineage>
        <taxon>Eukaryota</taxon>
        <taxon>Metazoa</taxon>
        <taxon>Chordata</taxon>
        <taxon>Craniata</taxon>
        <taxon>Vertebrata</taxon>
        <taxon>Euteleostomi</taxon>
        <taxon>Actinopterygii</taxon>
        <taxon>Polypteriformes</taxon>
        <taxon>Polypteridae</taxon>
        <taxon>Polypterus</taxon>
    </lineage>
</organism>
<accession>A0A8X8BSR0</accession>
<keyword evidence="3" id="KW-0472">Membrane</keyword>
<feature type="non-terminal residue" evidence="5">
    <location>
        <position position="184"/>
    </location>
</feature>
<evidence type="ECO:0000313" key="6">
    <source>
        <dbReference type="Proteomes" id="UP000886611"/>
    </source>
</evidence>
<protein>
    <submittedName>
        <fullName evidence="5">ITA9 protein</fullName>
    </submittedName>
</protein>
<evidence type="ECO:0000256" key="3">
    <source>
        <dbReference type="ARBA" id="ARBA00023136"/>
    </source>
</evidence>
<evidence type="ECO:0000256" key="2">
    <source>
        <dbReference type="ARBA" id="ARBA00023037"/>
    </source>
</evidence>
<name>A0A8X8BSR0_POLSE</name>
<dbReference type="Proteomes" id="UP000886611">
    <property type="component" value="Unassembled WGS sequence"/>
</dbReference>
<comment type="caution">
    <text evidence="5">The sequence shown here is derived from an EMBL/GenBank/DDBJ whole genome shotgun (WGS) entry which is preliminary data.</text>
</comment>
<keyword evidence="4" id="KW-0325">Glycoprotein</keyword>
<evidence type="ECO:0000313" key="5">
    <source>
        <dbReference type="EMBL" id="KAG2464956.1"/>
    </source>
</evidence>
<gene>
    <name evidence="5" type="primary">Itga9_1</name>
    <name evidence="5" type="ORF">GTO96_0009692</name>
</gene>
<evidence type="ECO:0000256" key="4">
    <source>
        <dbReference type="ARBA" id="ARBA00023180"/>
    </source>
</evidence>
<evidence type="ECO:0000256" key="1">
    <source>
        <dbReference type="ARBA" id="ARBA00004479"/>
    </source>
</evidence>
<keyword evidence="2" id="KW-0401">Integrin</keyword>
<keyword evidence="6" id="KW-1185">Reference proteome</keyword>
<dbReference type="Gene3D" id="2.60.40.1460">
    <property type="entry name" value="Integrin domains. Chain A, domain 2"/>
    <property type="match status" value="1"/>
</dbReference>
<sequence>MPSTRGSQQNQDGRPLAVWRRLFCDVQTCISSSPCYLMFIRLPPAGNPRQQEIVLPVSLPPHPKAFPGCDEDSLKEVKDVFSPVVFEVAYSLGEHVIESNGSEQLPALTPILRWKKGGKIAQRNQTVFERNCLSDDCAADLRLRGQLLLSGRPPLMIINEQKRQENGMLTVLLKFPGVVAYSQV</sequence>
<dbReference type="EMBL" id="JAATIS010002524">
    <property type="protein sequence ID" value="KAG2464956.1"/>
    <property type="molecule type" value="Genomic_DNA"/>
</dbReference>
<dbReference type="InterPro" id="IPR032695">
    <property type="entry name" value="Integrin_dom_sf"/>
</dbReference>
<feature type="non-terminal residue" evidence="5">
    <location>
        <position position="1"/>
    </location>
</feature>
<dbReference type="GO" id="GO:0007229">
    <property type="term" value="P:integrin-mediated signaling pathway"/>
    <property type="evidence" value="ECO:0007669"/>
    <property type="project" value="UniProtKB-KW"/>
</dbReference>
<reference evidence="5 6" key="1">
    <citation type="journal article" date="2021" name="Cell">
        <title>Tracing the genetic footprints of vertebrate landing in non-teleost ray-finned fishes.</title>
        <authorList>
            <person name="Bi X."/>
            <person name="Wang K."/>
            <person name="Yang L."/>
            <person name="Pan H."/>
            <person name="Jiang H."/>
            <person name="Wei Q."/>
            <person name="Fang M."/>
            <person name="Yu H."/>
            <person name="Zhu C."/>
            <person name="Cai Y."/>
            <person name="He Y."/>
            <person name="Gan X."/>
            <person name="Zeng H."/>
            <person name="Yu D."/>
            <person name="Zhu Y."/>
            <person name="Jiang H."/>
            <person name="Qiu Q."/>
            <person name="Yang H."/>
            <person name="Zhang Y.E."/>
            <person name="Wang W."/>
            <person name="Zhu M."/>
            <person name="He S."/>
            <person name="Zhang G."/>
        </authorList>
    </citation>
    <scope>NUCLEOTIDE SEQUENCE [LARGE SCALE GENOMIC DNA]</scope>
    <source>
        <strain evidence="5">Bchr_013</strain>
    </source>
</reference>
<proteinExistence type="predicted"/>
<comment type="subcellular location">
    <subcellularLocation>
        <location evidence="1">Membrane</location>
        <topology evidence="1">Single-pass type I membrane protein</topology>
    </subcellularLocation>
</comment>
<dbReference type="SUPFAM" id="SSF69179">
    <property type="entry name" value="Integrin domains"/>
    <property type="match status" value="1"/>
</dbReference>
<dbReference type="GO" id="GO:0016020">
    <property type="term" value="C:membrane"/>
    <property type="evidence" value="ECO:0007669"/>
    <property type="project" value="UniProtKB-SubCell"/>
</dbReference>